<dbReference type="Gene3D" id="1.20.120.1200">
    <property type="entry name" value="NADH-ubiquinone/plastoquinone oxidoreductase chain 6, subunit NuoJ"/>
    <property type="match status" value="1"/>
</dbReference>
<feature type="transmembrane region" description="Helical" evidence="11">
    <location>
        <begin position="604"/>
        <end position="621"/>
    </location>
</feature>
<feature type="transmembrane region" description="Helical" evidence="11">
    <location>
        <begin position="748"/>
        <end position="767"/>
    </location>
</feature>
<evidence type="ECO:0000256" key="3">
    <source>
        <dbReference type="ARBA" id="ARBA00022449"/>
    </source>
</evidence>
<feature type="transmembrane region" description="Helical" evidence="11">
    <location>
        <begin position="105"/>
        <end position="123"/>
    </location>
</feature>
<dbReference type="STRING" id="1052260.SAMN05660199_02708"/>
<evidence type="ECO:0000313" key="18">
    <source>
        <dbReference type="Proteomes" id="UP000199088"/>
    </source>
</evidence>
<dbReference type="PRINTS" id="PR01434">
    <property type="entry name" value="NADHDHGNASE5"/>
</dbReference>
<feature type="domain" description="MrpA C-terminal/MbhD" evidence="15">
    <location>
        <begin position="612"/>
        <end position="676"/>
    </location>
</feature>
<dbReference type="GO" id="GO:0005886">
    <property type="term" value="C:plasma membrane"/>
    <property type="evidence" value="ECO:0007669"/>
    <property type="project" value="UniProtKB-SubCell"/>
</dbReference>
<feature type="transmembrane region" description="Helical" evidence="11">
    <location>
        <begin position="129"/>
        <end position="150"/>
    </location>
</feature>
<keyword evidence="2" id="KW-0813">Transport</keyword>
<feature type="transmembrane region" description="Helical" evidence="11">
    <location>
        <begin position="836"/>
        <end position="853"/>
    </location>
</feature>
<dbReference type="Proteomes" id="UP000199088">
    <property type="component" value="Unassembled WGS sequence"/>
</dbReference>
<dbReference type="OrthoDB" id="9811798at2"/>
<dbReference type="InterPro" id="IPR046806">
    <property type="entry name" value="MrpA_C/MbhE"/>
</dbReference>
<feature type="transmembrane region" description="Helical" evidence="11">
    <location>
        <begin position="403"/>
        <end position="428"/>
    </location>
</feature>
<keyword evidence="3" id="KW-0050">Antiport</keyword>
<feature type="transmembrane region" description="Helical" evidence="11">
    <location>
        <begin position="317"/>
        <end position="342"/>
    </location>
</feature>
<dbReference type="InterPro" id="IPR050616">
    <property type="entry name" value="CPA3_Na-H_Antiporter_A"/>
</dbReference>
<feature type="transmembrane region" description="Helical" evidence="11">
    <location>
        <begin position="162"/>
        <end position="181"/>
    </location>
</feature>
<keyword evidence="5 9" id="KW-0812">Transmembrane</keyword>
<evidence type="ECO:0000259" key="14">
    <source>
        <dbReference type="Pfam" id="PF04039"/>
    </source>
</evidence>
<feature type="domain" description="NADH-Ubiquinone oxidoreductase (complex I) chain 5 N-terminal" evidence="13">
    <location>
        <begin position="61"/>
        <end position="108"/>
    </location>
</feature>
<comment type="subcellular location">
    <subcellularLocation>
        <location evidence="1">Cell membrane</location>
        <topology evidence="1">Multi-pass membrane protein</topology>
    </subcellularLocation>
    <subcellularLocation>
        <location evidence="9">Membrane</location>
        <topology evidence="9">Multi-pass membrane protein</topology>
    </subcellularLocation>
</comment>
<dbReference type="Pfam" id="PF13244">
    <property type="entry name" value="MbhD"/>
    <property type="match status" value="1"/>
</dbReference>
<feature type="compositionally biased region" description="Acidic residues" evidence="10">
    <location>
        <begin position="945"/>
        <end position="960"/>
    </location>
</feature>
<feature type="transmembrane region" description="Helical" evidence="11">
    <location>
        <begin position="692"/>
        <end position="711"/>
    </location>
</feature>
<keyword evidence="4" id="KW-1003">Cell membrane</keyword>
<feature type="transmembrane region" description="Helical" evidence="11">
    <location>
        <begin position="572"/>
        <end position="592"/>
    </location>
</feature>
<evidence type="ECO:0000259" key="12">
    <source>
        <dbReference type="Pfam" id="PF00361"/>
    </source>
</evidence>
<reference evidence="18" key="1">
    <citation type="submission" date="2016-10" db="EMBL/GenBank/DDBJ databases">
        <authorList>
            <person name="Varghese N."/>
            <person name="Submissions S."/>
        </authorList>
    </citation>
    <scope>NUCLEOTIDE SEQUENCE [LARGE SCALE GENOMIC DNA]</scope>
    <source>
        <strain evidence="18">DSM 45843</strain>
    </source>
</reference>
<feature type="transmembrane region" description="Helical" evidence="11">
    <location>
        <begin position="914"/>
        <end position="933"/>
    </location>
</feature>
<evidence type="ECO:0000256" key="1">
    <source>
        <dbReference type="ARBA" id="ARBA00004651"/>
    </source>
</evidence>
<organism evidence="17 18">
    <name type="scientific">Klenkia soli</name>
    <dbReference type="NCBI Taxonomy" id="1052260"/>
    <lineage>
        <taxon>Bacteria</taxon>
        <taxon>Bacillati</taxon>
        <taxon>Actinomycetota</taxon>
        <taxon>Actinomycetes</taxon>
        <taxon>Geodermatophilales</taxon>
        <taxon>Geodermatophilaceae</taxon>
        <taxon>Klenkia</taxon>
    </lineage>
</organism>
<feature type="compositionally biased region" description="Gly residues" evidence="10">
    <location>
        <begin position="961"/>
        <end position="975"/>
    </location>
</feature>
<evidence type="ECO:0000256" key="2">
    <source>
        <dbReference type="ARBA" id="ARBA00022448"/>
    </source>
</evidence>
<evidence type="ECO:0000256" key="7">
    <source>
        <dbReference type="ARBA" id="ARBA00023065"/>
    </source>
</evidence>
<dbReference type="InterPro" id="IPR007182">
    <property type="entry name" value="MnhB"/>
</dbReference>
<feature type="transmembrane region" description="Helical" evidence="11">
    <location>
        <begin position="363"/>
        <end position="383"/>
    </location>
</feature>
<accession>A0A1H0N1Q7</accession>
<protein>
    <submittedName>
        <fullName evidence="17">Multisubunit sodium/proton antiporter, MrpA subunit /multisubunit sodium/proton antiporter, MrpB subunit</fullName>
    </submittedName>
</protein>
<evidence type="ECO:0000256" key="10">
    <source>
        <dbReference type="SAM" id="MobiDB-lite"/>
    </source>
</evidence>
<dbReference type="NCBIfam" id="NF009284">
    <property type="entry name" value="PRK12644.1"/>
    <property type="match status" value="1"/>
</dbReference>
<dbReference type="GO" id="GO:0015297">
    <property type="term" value="F:antiporter activity"/>
    <property type="evidence" value="ECO:0007669"/>
    <property type="project" value="UniProtKB-KW"/>
</dbReference>
<feature type="transmembrane region" description="Helical" evidence="11">
    <location>
        <begin position="201"/>
        <end position="226"/>
    </location>
</feature>
<feature type="transmembrane region" description="Helical" evidence="11">
    <location>
        <begin position="652"/>
        <end position="671"/>
    </location>
</feature>
<dbReference type="InterPro" id="IPR001750">
    <property type="entry name" value="ND/Mrp_TM"/>
</dbReference>
<feature type="region of interest" description="Disordered" evidence="10">
    <location>
        <begin position="945"/>
        <end position="975"/>
    </location>
</feature>
<dbReference type="GO" id="GO:0006811">
    <property type="term" value="P:monoatomic ion transport"/>
    <property type="evidence" value="ECO:0007669"/>
    <property type="project" value="UniProtKB-KW"/>
</dbReference>
<dbReference type="EMBL" id="FNIR01000008">
    <property type="protein sequence ID" value="SDO86562.1"/>
    <property type="molecule type" value="Genomic_DNA"/>
</dbReference>
<feature type="transmembrane region" description="Helical" evidence="11">
    <location>
        <begin position="809"/>
        <end position="830"/>
    </location>
</feature>
<keyword evidence="18" id="KW-1185">Reference proteome</keyword>
<keyword evidence="6 11" id="KW-1133">Transmembrane helix</keyword>
<evidence type="ECO:0000259" key="13">
    <source>
        <dbReference type="Pfam" id="PF00662"/>
    </source>
</evidence>
<evidence type="ECO:0000313" key="17">
    <source>
        <dbReference type="EMBL" id="SDO86562.1"/>
    </source>
</evidence>
<dbReference type="Pfam" id="PF20501">
    <property type="entry name" value="MbhE"/>
    <property type="match status" value="1"/>
</dbReference>
<feature type="transmembrane region" description="Helical" evidence="11">
    <location>
        <begin position="293"/>
        <end position="311"/>
    </location>
</feature>
<dbReference type="PANTHER" id="PTHR43373:SF1">
    <property type="entry name" value="NA(+)_H(+) ANTIPORTER SUBUNIT A"/>
    <property type="match status" value="1"/>
</dbReference>
<feature type="transmembrane region" description="Helical" evidence="11">
    <location>
        <begin position="269"/>
        <end position="286"/>
    </location>
</feature>
<feature type="domain" description="NADH:quinone oxidoreductase/Mrp antiporter transmembrane" evidence="12">
    <location>
        <begin position="125"/>
        <end position="399"/>
    </location>
</feature>
<feature type="transmembrane region" description="Helical" evidence="11">
    <location>
        <begin position="456"/>
        <end position="478"/>
    </location>
</feature>
<feature type="transmembrane region" description="Helical" evidence="11">
    <location>
        <begin position="505"/>
        <end position="525"/>
    </location>
</feature>
<evidence type="ECO:0000256" key="11">
    <source>
        <dbReference type="SAM" id="Phobius"/>
    </source>
</evidence>
<dbReference type="Pfam" id="PF00361">
    <property type="entry name" value="Proton_antipo_M"/>
    <property type="match status" value="1"/>
</dbReference>
<feature type="transmembrane region" description="Helical" evidence="11">
    <location>
        <begin position="74"/>
        <end position="93"/>
    </location>
</feature>
<dbReference type="InterPro" id="IPR025383">
    <property type="entry name" value="MrpA_C/MbhD"/>
</dbReference>
<feature type="transmembrane region" description="Helical" evidence="11">
    <location>
        <begin position="874"/>
        <end position="894"/>
    </location>
</feature>
<dbReference type="Pfam" id="PF00662">
    <property type="entry name" value="Proton_antipo_N"/>
    <property type="match status" value="1"/>
</dbReference>
<name>A0A1H0N1Q7_9ACTN</name>
<evidence type="ECO:0000256" key="8">
    <source>
        <dbReference type="ARBA" id="ARBA00023136"/>
    </source>
</evidence>
<sequence length="975" mass="101111">MGLLLLAHLAAACLAPLLVRWWGRSAYYALALVPAAGFVWLGTQLSTVLAGGTVDERTTWIPALDLDVTLRLDSLALAVAALVTGVGALVFVYCARYFEPGDEGLGRFAGVLMAFAGSMLGLVVADDMLLLYVFWELTTVFSFLLIGGSGAKVAGRRAAQQALIVTTAGGLAMLVGLVMIGQASGSYLLSEVVANPGTGPAVTVGVLLVLAGAVTKSAMVPFHFWLPAAMEAPTPTSAYLHAAAMVKAGIYLVARLAPGFADTPGWKPVVIGLGLATMLLGGYRALRQYDLKLLLAFGTVSQLGFLMVLVGTGSREAAAAGIAMLLAHGLFKSTLFLTVGVVDHTCGTRDLREINGLGRRLPVLAVIAGLAGASMAGLPPLLGFVGKEAAFTAFLDGGLESRVWALLTLLGLLLGSVLTVAYTARFLWGAFGTGGSLRHCDADRPSPEHLHRPGPAFLAAPAVLALLGLLAGPFSGLLEPLVAPYADTLPLVAEEAEKLALWHGWQPALLLSLVTLGGGLALFAARDPVARLQRRLAVDPSADEGYWHTMRGLDVVAQVATRTTQRGSLPTYLGVILVVLVALPGSVLVFRAPWPDEVRLWDTPVQALIGVVVLGAAALAVRIRQRLSAVLVVGVTGYGVGVLFALQGAPDLALTQFLVETLTLVTFVLVLRKLPKDISDRHQAKERTARGLIAVAVGLLMGGVGIVALGARTATPVSVDYPEQAYDFGGGENIVNVTLVDIRAWDTMLEVSLLVVVATGVASLVFLRERTGSVARATGEAVTSAAARRAPRDRWLAASATLAPQRRSVILEVITRVLFHTIVVLSVYLLFSGHNVPGGGFAGGLVAGLALVLRYLAGGRYELGEAAPVDPGKLLGGGLLLAGATGIAGLVLGADALQTTILQATVPVLGDVKLVTSLFFDVGVYLIVIGLVLDVLRSLGAQIDADDEEDEDDPLSEDGDGAGSGAVGAGVGGTR</sequence>
<evidence type="ECO:0000256" key="6">
    <source>
        <dbReference type="ARBA" id="ARBA00022989"/>
    </source>
</evidence>
<feature type="transmembrane region" description="Helical" evidence="11">
    <location>
        <begin position="628"/>
        <end position="646"/>
    </location>
</feature>
<dbReference type="PANTHER" id="PTHR43373">
    <property type="entry name" value="NA(+)/H(+) ANTIPORTER SUBUNIT"/>
    <property type="match status" value="1"/>
</dbReference>
<proteinExistence type="predicted"/>
<keyword evidence="7" id="KW-0406">Ion transport</keyword>
<feature type="transmembrane region" description="Helical" evidence="11">
    <location>
        <begin position="238"/>
        <end position="257"/>
    </location>
</feature>
<dbReference type="InterPro" id="IPR001516">
    <property type="entry name" value="Proton_antipo_N"/>
</dbReference>
<evidence type="ECO:0000256" key="4">
    <source>
        <dbReference type="ARBA" id="ARBA00022475"/>
    </source>
</evidence>
<dbReference type="InterPro" id="IPR042106">
    <property type="entry name" value="Nuo/plastoQ_OxRdtase_6_NuoJ"/>
</dbReference>
<evidence type="ECO:0000259" key="15">
    <source>
        <dbReference type="Pfam" id="PF13244"/>
    </source>
</evidence>
<evidence type="ECO:0000256" key="5">
    <source>
        <dbReference type="ARBA" id="ARBA00022692"/>
    </source>
</evidence>
<feature type="domain" description="Na+/H+ antiporter MnhB subunit-related protein" evidence="14">
    <location>
        <begin position="810"/>
        <end position="933"/>
    </location>
</feature>
<gene>
    <name evidence="17" type="ORF">SAMN05660199_02708</name>
</gene>
<keyword evidence="8 11" id="KW-0472">Membrane</keyword>
<dbReference type="RefSeq" id="WP_091245997.1">
    <property type="nucleotide sequence ID" value="NZ_FNIR01000008.1"/>
</dbReference>
<dbReference type="AlphaFoldDB" id="A0A1H0N1Q7"/>
<feature type="domain" description="MrpA C-terminal/MbhE" evidence="16">
    <location>
        <begin position="687"/>
        <end position="765"/>
    </location>
</feature>
<evidence type="ECO:0000256" key="9">
    <source>
        <dbReference type="RuleBase" id="RU000320"/>
    </source>
</evidence>
<evidence type="ECO:0000259" key="16">
    <source>
        <dbReference type="Pfam" id="PF20501"/>
    </source>
</evidence>
<dbReference type="Pfam" id="PF04039">
    <property type="entry name" value="MnhB"/>
    <property type="match status" value="1"/>
</dbReference>